<keyword evidence="2" id="KW-1133">Transmembrane helix</keyword>
<comment type="caution">
    <text evidence="4">The sequence shown here is derived from an EMBL/GenBank/DDBJ whole genome shotgun (WGS) entry which is preliminary data.</text>
</comment>
<keyword evidence="2" id="KW-0472">Membrane</keyword>
<keyword evidence="2" id="KW-0812">Transmembrane</keyword>
<dbReference type="InterPro" id="IPR013694">
    <property type="entry name" value="VIT"/>
</dbReference>
<reference evidence="4 5" key="1">
    <citation type="submission" date="2022-04" db="EMBL/GenBank/DDBJ databases">
        <title>Positive selection, recombination, and allopatry shape intraspecific diversity of widespread and dominant cyanobacteria.</title>
        <authorList>
            <person name="Wei J."/>
            <person name="Shu W."/>
            <person name="Hu C."/>
        </authorList>
    </citation>
    <scope>NUCLEOTIDE SEQUENCE [LARGE SCALE GENOMIC DNA]</scope>
    <source>
        <strain evidence="4 5">GB2-A4</strain>
    </source>
</reference>
<keyword evidence="5" id="KW-1185">Reference proteome</keyword>
<feature type="domain" description="VIT" evidence="3">
    <location>
        <begin position="381"/>
        <end position="512"/>
    </location>
</feature>
<feature type="transmembrane region" description="Helical" evidence="2">
    <location>
        <begin position="238"/>
        <end position="257"/>
    </location>
</feature>
<feature type="transmembrane region" description="Helical" evidence="2">
    <location>
        <begin position="906"/>
        <end position="923"/>
    </location>
</feature>
<feature type="transmembrane region" description="Helical" evidence="2">
    <location>
        <begin position="106"/>
        <end position="129"/>
    </location>
</feature>
<dbReference type="EMBL" id="JAMPKM010000005">
    <property type="protein sequence ID" value="MEP0817452.1"/>
    <property type="molecule type" value="Genomic_DNA"/>
</dbReference>
<sequence length="933" mass="105202">MKNFLHAIFHTVFWVWNIAFLFIVSAGLLPQLGVYLLEENLADPWITESLLTLAILIVVSTMATAVGLRRFRAQPLQLMRLFFGVEVPLLLLCLLRLFIWQRLNPASTLILGTAVVGIVAFYLELLYGYARRNRAIASIQVIAHTFLIGLSVYAGLVILSYSVPATPALVLWFFTFEWVKPLMESWNWEYWWAGAGGILLGFSAFLFLLFPFELGSSYIRSGHRVLKAFAEQYGQKKALQIAIAGLTAWLVLFLSFLQQPQIQAFKLLSSPPETDRDRQALVAKSDVIRAGLLNAYLADYRYLGYSENSYYITDTFLPEPIAQFWREANNCLFAPFLYQGSYNDRERAEKLYAQFFDTPIEKAEADTIRPILRIAEAPWRQSPEASLLAIDQENVWLRSQQLKVTEQGDWAEVELYEVYQNETPQQQEIRYAFTLPETAVLTGIWLGDTANLDQRFVFQVSPRGAAEQVYTTEVRRRVDPALLEQVGPQQYRLRAFPIPPKPLPGAEVPSDRPTEMHLWLTYKVMRQPQGWALPQLTEKRNVFWNRKTQRLYNGQSPLLNQVDWLPAFLPAIDTVIPLSHQVELGNYQVSVKPVTLKDYTSLQNKRFAVVVDSSYSMSARAKELNQTVEWLKQHGFADNNLANNDADLYITGAANAKPQRIDDIRQFNPAKIAFYGTLQPTQMLRQYSRLQGDTAYDGVLLLTDGGSYELGKNQQKAIATLSAPLWMVHLGEQPIAYDDTILKIIQANGGGTASDLPTALQRQATQAALGPEVVTVADGYAWFVEKPASPPTASPDTSPSESAQDKPASNQAKPPRFTPKNPDTFAPLAARQLILALSKDMANPELAQLDTVHAIAKQLKIVSPYSSMIVLVNDEQREALRQAELNKDRFNRVGDNDSPENMESTPEPGIILAIAAIALLLISRRPRRRLVMR</sequence>
<evidence type="ECO:0000256" key="1">
    <source>
        <dbReference type="SAM" id="MobiDB-lite"/>
    </source>
</evidence>
<name>A0ABV0J6P5_9CYAN</name>
<dbReference type="NCBIfam" id="TIGR02921">
    <property type="entry name" value="PEP_integral"/>
    <property type="match status" value="1"/>
</dbReference>
<evidence type="ECO:0000313" key="5">
    <source>
        <dbReference type="Proteomes" id="UP001464891"/>
    </source>
</evidence>
<feature type="transmembrane region" description="Helical" evidence="2">
    <location>
        <begin position="80"/>
        <end position="100"/>
    </location>
</feature>
<dbReference type="Proteomes" id="UP001464891">
    <property type="component" value="Unassembled WGS sequence"/>
</dbReference>
<evidence type="ECO:0000256" key="2">
    <source>
        <dbReference type="SAM" id="Phobius"/>
    </source>
</evidence>
<dbReference type="Pfam" id="PF08487">
    <property type="entry name" value="VIT"/>
    <property type="match status" value="1"/>
</dbReference>
<proteinExistence type="predicted"/>
<feature type="transmembrane region" description="Helical" evidence="2">
    <location>
        <begin position="49"/>
        <end position="68"/>
    </location>
</feature>
<protein>
    <submittedName>
        <fullName evidence="4">TIGR02921 family PEP-CTERM protein</fullName>
    </submittedName>
</protein>
<feature type="region of interest" description="Disordered" evidence="1">
    <location>
        <begin position="787"/>
        <end position="823"/>
    </location>
</feature>
<dbReference type="InterPro" id="IPR014270">
    <property type="entry name" value="PEP-CTERM_IMP"/>
</dbReference>
<evidence type="ECO:0000259" key="3">
    <source>
        <dbReference type="PROSITE" id="PS51468"/>
    </source>
</evidence>
<organism evidence="4 5">
    <name type="scientific">Trichocoleus desertorum GB2-A4</name>
    <dbReference type="NCBI Taxonomy" id="2933944"/>
    <lineage>
        <taxon>Bacteria</taxon>
        <taxon>Bacillati</taxon>
        <taxon>Cyanobacteriota</taxon>
        <taxon>Cyanophyceae</taxon>
        <taxon>Leptolyngbyales</taxon>
        <taxon>Trichocoleusaceae</taxon>
        <taxon>Trichocoleus</taxon>
    </lineage>
</organism>
<feature type="transmembrane region" description="Helical" evidence="2">
    <location>
        <begin position="141"/>
        <end position="163"/>
    </location>
</feature>
<accession>A0ABV0J6P5</accession>
<dbReference type="PROSITE" id="PS51468">
    <property type="entry name" value="VIT"/>
    <property type="match status" value="1"/>
</dbReference>
<evidence type="ECO:0000313" key="4">
    <source>
        <dbReference type="EMBL" id="MEP0817452.1"/>
    </source>
</evidence>
<gene>
    <name evidence="4" type="ORF">NC998_10130</name>
</gene>
<dbReference type="RefSeq" id="WP_190435425.1">
    <property type="nucleotide sequence ID" value="NZ_JAMPKM010000005.1"/>
</dbReference>
<feature type="transmembrane region" description="Helical" evidence="2">
    <location>
        <begin position="190"/>
        <end position="210"/>
    </location>
</feature>
<feature type="transmembrane region" description="Helical" evidence="2">
    <location>
        <begin position="7"/>
        <end position="29"/>
    </location>
</feature>